<organism evidence="1 2">
    <name type="scientific">Grifola frondosa</name>
    <name type="common">Maitake</name>
    <name type="synonym">Polyporus frondosus</name>
    <dbReference type="NCBI Taxonomy" id="5627"/>
    <lineage>
        <taxon>Eukaryota</taxon>
        <taxon>Fungi</taxon>
        <taxon>Dikarya</taxon>
        <taxon>Basidiomycota</taxon>
        <taxon>Agaricomycotina</taxon>
        <taxon>Agaricomycetes</taxon>
        <taxon>Polyporales</taxon>
        <taxon>Grifolaceae</taxon>
        <taxon>Grifola</taxon>
    </lineage>
</organism>
<gene>
    <name evidence="1" type="ORF">A0H81_07814</name>
</gene>
<dbReference type="AlphaFoldDB" id="A0A1C7M6U3"/>
<accession>A0A1C7M6U3</accession>
<evidence type="ECO:0000313" key="2">
    <source>
        <dbReference type="Proteomes" id="UP000092993"/>
    </source>
</evidence>
<comment type="caution">
    <text evidence="1">The sequence shown here is derived from an EMBL/GenBank/DDBJ whole genome shotgun (WGS) entry which is preliminary data.</text>
</comment>
<reference evidence="1 2" key="1">
    <citation type="submission" date="2016-03" db="EMBL/GenBank/DDBJ databases">
        <title>Whole genome sequencing of Grifola frondosa 9006-11.</title>
        <authorList>
            <person name="Min B."/>
            <person name="Park H."/>
            <person name="Kim J.-G."/>
            <person name="Cho H."/>
            <person name="Oh Y.-L."/>
            <person name="Kong W.-S."/>
            <person name="Choi I.-G."/>
        </authorList>
    </citation>
    <scope>NUCLEOTIDE SEQUENCE [LARGE SCALE GENOMIC DNA]</scope>
    <source>
        <strain evidence="1 2">9006-11</strain>
    </source>
</reference>
<dbReference type="Proteomes" id="UP000092993">
    <property type="component" value="Unassembled WGS sequence"/>
</dbReference>
<proteinExistence type="predicted"/>
<protein>
    <submittedName>
        <fullName evidence="1">Uncharacterized protein</fullName>
    </submittedName>
</protein>
<name>A0A1C7M6U3_GRIFR</name>
<evidence type="ECO:0000313" key="1">
    <source>
        <dbReference type="EMBL" id="OBZ72488.1"/>
    </source>
</evidence>
<dbReference type="EMBL" id="LUGG01000009">
    <property type="protein sequence ID" value="OBZ72488.1"/>
    <property type="molecule type" value="Genomic_DNA"/>
</dbReference>
<sequence length="198" mass="21967">MVGSAAPVFHLSRKHFMEHSHHIRNITSEWIDALDSPCTASSGLVLLSHDLAVVVLTQVLGIIYCSSSRPRTSYPNSLRLIANLRKLRVQTGNSFLCRTSHVNHSIGDASDRAAPVPIYQRYYAQSLEARDGVSPAIVTPSPQPQRHQYVVASKANGCNVSRYALAIAPNITRSCYSYLDVIFLRSDYKRLPQLKTSC</sequence>
<keyword evidence="2" id="KW-1185">Reference proteome</keyword>